<dbReference type="EMBL" id="BLXT01004113">
    <property type="protein sequence ID" value="GFO09589.1"/>
    <property type="molecule type" value="Genomic_DNA"/>
</dbReference>
<reference evidence="1 2" key="1">
    <citation type="journal article" date="2021" name="Elife">
        <title>Chloroplast acquisition without the gene transfer in kleptoplastic sea slugs, Plakobranchus ocellatus.</title>
        <authorList>
            <person name="Maeda T."/>
            <person name="Takahashi S."/>
            <person name="Yoshida T."/>
            <person name="Shimamura S."/>
            <person name="Takaki Y."/>
            <person name="Nagai Y."/>
            <person name="Toyoda A."/>
            <person name="Suzuki Y."/>
            <person name="Arimoto A."/>
            <person name="Ishii H."/>
            <person name="Satoh N."/>
            <person name="Nishiyama T."/>
            <person name="Hasebe M."/>
            <person name="Maruyama T."/>
            <person name="Minagawa J."/>
            <person name="Obokata J."/>
            <person name="Shigenobu S."/>
        </authorList>
    </citation>
    <scope>NUCLEOTIDE SEQUENCE [LARGE SCALE GENOMIC DNA]</scope>
</reference>
<comment type="caution">
    <text evidence="1">The sequence shown here is derived from an EMBL/GenBank/DDBJ whole genome shotgun (WGS) entry which is preliminary data.</text>
</comment>
<dbReference type="AlphaFoldDB" id="A0AAV4AP67"/>
<evidence type="ECO:0000313" key="2">
    <source>
        <dbReference type="Proteomes" id="UP000735302"/>
    </source>
</evidence>
<keyword evidence="2" id="KW-1185">Reference proteome</keyword>
<sequence>MQSANRRHSHAFLAADIKAMKKSPVIVVSGIEYVKRLRYYQTKEEIFCLQWLSYTSKTSITTTDPAITVDENINERNTSECNCRMSTQPCFEKSSIKV</sequence>
<accession>A0AAV4AP67</accession>
<evidence type="ECO:0000313" key="1">
    <source>
        <dbReference type="EMBL" id="GFO09589.1"/>
    </source>
</evidence>
<organism evidence="1 2">
    <name type="scientific">Plakobranchus ocellatus</name>
    <dbReference type="NCBI Taxonomy" id="259542"/>
    <lineage>
        <taxon>Eukaryota</taxon>
        <taxon>Metazoa</taxon>
        <taxon>Spiralia</taxon>
        <taxon>Lophotrochozoa</taxon>
        <taxon>Mollusca</taxon>
        <taxon>Gastropoda</taxon>
        <taxon>Heterobranchia</taxon>
        <taxon>Euthyneura</taxon>
        <taxon>Panpulmonata</taxon>
        <taxon>Sacoglossa</taxon>
        <taxon>Placobranchoidea</taxon>
        <taxon>Plakobranchidae</taxon>
        <taxon>Plakobranchus</taxon>
    </lineage>
</organism>
<gene>
    <name evidence="1" type="ORF">PoB_003609400</name>
</gene>
<proteinExistence type="predicted"/>
<dbReference type="Proteomes" id="UP000735302">
    <property type="component" value="Unassembled WGS sequence"/>
</dbReference>
<name>A0AAV4AP67_9GAST</name>
<protein>
    <submittedName>
        <fullName evidence="1">Uncharacterized protein</fullName>
    </submittedName>
</protein>